<evidence type="ECO:0000259" key="1">
    <source>
        <dbReference type="SMART" id="SM00731"/>
    </source>
</evidence>
<dbReference type="Proteomes" id="UP000051155">
    <property type="component" value="Unassembled WGS sequence"/>
</dbReference>
<dbReference type="PATRIC" id="fig|1423812.3.peg.1666"/>
<dbReference type="SMART" id="SM00731">
    <property type="entry name" value="SprT"/>
    <property type="match status" value="1"/>
</dbReference>
<proteinExistence type="predicted"/>
<dbReference type="STRING" id="1423812.FD20_GL001564"/>
<dbReference type="InterPro" id="IPR006640">
    <property type="entry name" value="SprT-like_domain"/>
</dbReference>
<organism evidence="2 3">
    <name type="scientific">Liquorilactobacillus uvarum DSM 19971</name>
    <dbReference type="NCBI Taxonomy" id="1423812"/>
    <lineage>
        <taxon>Bacteria</taxon>
        <taxon>Bacillati</taxon>
        <taxon>Bacillota</taxon>
        <taxon>Bacilli</taxon>
        <taxon>Lactobacillales</taxon>
        <taxon>Lactobacillaceae</taxon>
        <taxon>Liquorilactobacillus</taxon>
    </lineage>
</organism>
<comment type="caution">
    <text evidence="2">The sequence shown here is derived from an EMBL/GenBank/DDBJ whole genome shotgun (WGS) entry which is preliminary data.</text>
</comment>
<gene>
    <name evidence="2" type="ORF">FD20_GL001564</name>
</gene>
<keyword evidence="3" id="KW-1185">Reference proteome</keyword>
<reference evidence="2 3" key="1">
    <citation type="journal article" date="2015" name="Genome Announc.">
        <title>Expanding the biotechnology potential of lactobacilli through comparative genomics of 213 strains and associated genera.</title>
        <authorList>
            <person name="Sun Z."/>
            <person name="Harris H.M."/>
            <person name="McCann A."/>
            <person name="Guo C."/>
            <person name="Argimon S."/>
            <person name="Zhang W."/>
            <person name="Yang X."/>
            <person name="Jeffery I.B."/>
            <person name="Cooney J.C."/>
            <person name="Kagawa T.F."/>
            <person name="Liu W."/>
            <person name="Song Y."/>
            <person name="Salvetti E."/>
            <person name="Wrobel A."/>
            <person name="Rasinkangas P."/>
            <person name="Parkhill J."/>
            <person name="Rea M.C."/>
            <person name="O'Sullivan O."/>
            <person name="Ritari J."/>
            <person name="Douillard F.P."/>
            <person name="Paul Ross R."/>
            <person name="Yang R."/>
            <person name="Briner A.E."/>
            <person name="Felis G.E."/>
            <person name="de Vos W.M."/>
            <person name="Barrangou R."/>
            <person name="Klaenhammer T.R."/>
            <person name="Caufield P.W."/>
            <person name="Cui Y."/>
            <person name="Zhang H."/>
            <person name="O'Toole P.W."/>
        </authorList>
    </citation>
    <scope>NUCLEOTIDE SEQUENCE [LARGE SCALE GENOMIC DNA]</scope>
    <source>
        <strain evidence="2 3">DSM 19971</strain>
    </source>
</reference>
<dbReference type="OrthoDB" id="9799909at2"/>
<evidence type="ECO:0000313" key="3">
    <source>
        <dbReference type="Proteomes" id="UP000051155"/>
    </source>
</evidence>
<dbReference type="NCBIfam" id="NF003339">
    <property type="entry name" value="PRK04351.1"/>
    <property type="match status" value="1"/>
</dbReference>
<dbReference type="Pfam" id="PF10263">
    <property type="entry name" value="SprT-like"/>
    <property type="match status" value="1"/>
</dbReference>
<dbReference type="EMBL" id="AZEG01000037">
    <property type="protein sequence ID" value="KRL34676.1"/>
    <property type="molecule type" value="Genomic_DNA"/>
</dbReference>
<dbReference type="GO" id="GO:0006950">
    <property type="term" value="P:response to stress"/>
    <property type="evidence" value="ECO:0007669"/>
    <property type="project" value="UniProtKB-ARBA"/>
</dbReference>
<dbReference type="RefSeq" id="WP_057738549.1">
    <property type="nucleotide sequence ID" value="NZ_AZEG01000037.1"/>
</dbReference>
<sequence length="149" mass="17649">MNDEQLQDLVSKIAHSDFKCDFKHHAFFNRRLRTTGGRYLLTDHNIEINPKMLTEHDFDTLVGVIKHELCHYFLHLSGQGYLHRDFEFKKLLQQVGGSRYAPYPKGTKKKLCYCCSKCGQQYFRCRKINTKRYICSNCFGHLILIRKNK</sequence>
<accession>A0A0R1PWC4</accession>
<protein>
    <submittedName>
        <fullName evidence="2">SprT family peptidase</fullName>
    </submittedName>
</protein>
<feature type="domain" description="SprT-like" evidence="1">
    <location>
        <begin position="4"/>
        <end position="145"/>
    </location>
</feature>
<name>A0A0R1PWC4_9LACO</name>
<dbReference type="AlphaFoldDB" id="A0A0R1PWC4"/>
<evidence type="ECO:0000313" key="2">
    <source>
        <dbReference type="EMBL" id="KRL34676.1"/>
    </source>
</evidence>